<organism evidence="1 2">
    <name type="scientific">Alicyclobacillus tolerans</name>
    <dbReference type="NCBI Taxonomy" id="90970"/>
    <lineage>
        <taxon>Bacteria</taxon>
        <taxon>Bacillati</taxon>
        <taxon>Bacillota</taxon>
        <taxon>Bacilli</taxon>
        <taxon>Bacillales</taxon>
        <taxon>Alicyclobacillaceae</taxon>
        <taxon>Alicyclobacillus</taxon>
    </lineage>
</organism>
<evidence type="ECO:0008006" key="3">
    <source>
        <dbReference type="Google" id="ProtNLM"/>
    </source>
</evidence>
<dbReference type="AlphaFoldDB" id="A0A1M6Y695"/>
<dbReference type="InterPro" id="IPR016035">
    <property type="entry name" value="Acyl_Trfase/lysoPLipase"/>
</dbReference>
<evidence type="ECO:0000313" key="1">
    <source>
        <dbReference type="EMBL" id="SHL13698.1"/>
    </source>
</evidence>
<sequence length="365" mass="41584">MTQLSLSPFESVEDFDRRVIRPVVEFIQSSPRGNIYRINPLRKNPQKFVELLDSQLYKEKSFADLVPNPEWTCYATSLNSALSWKFSQKEIGDSATGHTQPFPRDKVAFGVAASACFPPLFKPIEFSTVDRSFVFKYMEGQLVNRTNPSPPNRILLTDGGVYDNLGSESVITKGNEFIVSDASGITRHWRNDIPTFLSEVKRPVEISMDQIGKLRRRLLFERLMKSDRNVLVEAAKPISIYTSSENPQKVSPTPPDEMPTYPSFPVDFEKAIGEIRTDLNAFHDIEIQLLIWNGMVKVDAALKRWVPSIINKAHWNDVPQVKGIDVEEAMAILRAGREVKVWGRLHDKLHIDGRPRFVEQISELL</sequence>
<accession>A0A1M6Y695</accession>
<dbReference type="EMBL" id="FRAF01000043">
    <property type="protein sequence ID" value="SHL13698.1"/>
    <property type="molecule type" value="Genomic_DNA"/>
</dbReference>
<dbReference type="Proteomes" id="UP000184016">
    <property type="component" value="Unassembled WGS sequence"/>
</dbReference>
<reference evidence="2" key="1">
    <citation type="submission" date="2016-11" db="EMBL/GenBank/DDBJ databases">
        <authorList>
            <person name="Varghese N."/>
            <person name="Submissions S."/>
        </authorList>
    </citation>
    <scope>NUCLEOTIDE SEQUENCE [LARGE SCALE GENOMIC DNA]</scope>
    <source>
        <strain evidence="2">USBA-503</strain>
    </source>
</reference>
<evidence type="ECO:0000313" key="2">
    <source>
        <dbReference type="Proteomes" id="UP000184016"/>
    </source>
</evidence>
<protein>
    <recommendedName>
        <fullName evidence="3">NTE family protein</fullName>
    </recommendedName>
</protein>
<name>A0A1M6Y695_9BACL</name>
<proteinExistence type="predicted"/>
<keyword evidence="2" id="KW-1185">Reference proteome</keyword>
<gene>
    <name evidence="1" type="ORF">SAMN05443507_1439</name>
</gene>
<dbReference type="Gene3D" id="3.40.1090.10">
    <property type="entry name" value="Cytosolic phospholipase A2 catalytic domain"/>
    <property type="match status" value="1"/>
</dbReference>
<dbReference type="SUPFAM" id="SSF52151">
    <property type="entry name" value="FabD/lysophospholipase-like"/>
    <property type="match status" value="1"/>
</dbReference>